<keyword evidence="8" id="KW-1185">Reference proteome</keyword>
<evidence type="ECO:0000259" key="6">
    <source>
        <dbReference type="Pfam" id="PF00916"/>
    </source>
</evidence>
<dbReference type="Proteomes" id="UP000886595">
    <property type="component" value="Unassembled WGS sequence"/>
</dbReference>
<organism evidence="7 8">
    <name type="scientific">Brassica carinata</name>
    <name type="common">Ethiopian mustard</name>
    <name type="synonym">Abyssinian cabbage</name>
    <dbReference type="NCBI Taxonomy" id="52824"/>
    <lineage>
        <taxon>Eukaryota</taxon>
        <taxon>Viridiplantae</taxon>
        <taxon>Streptophyta</taxon>
        <taxon>Embryophyta</taxon>
        <taxon>Tracheophyta</taxon>
        <taxon>Spermatophyta</taxon>
        <taxon>Magnoliopsida</taxon>
        <taxon>eudicotyledons</taxon>
        <taxon>Gunneridae</taxon>
        <taxon>Pentapetalae</taxon>
        <taxon>rosids</taxon>
        <taxon>malvids</taxon>
        <taxon>Brassicales</taxon>
        <taxon>Brassicaceae</taxon>
        <taxon>Brassiceae</taxon>
        <taxon>Brassica</taxon>
    </lineage>
</organism>
<evidence type="ECO:0000256" key="1">
    <source>
        <dbReference type="ARBA" id="ARBA00004141"/>
    </source>
</evidence>
<evidence type="ECO:0000256" key="4">
    <source>
        <dbReference type="ARBA" id="ARBA00023136"/>
    </source>
</evidence>
<dbReference type="OrthoDB" id="288203at2759"/>
<accession>A0A8X7UKQ8</accession>
<dbReference type="InterPro" id="IPR011547">
    <property type="entry name" value="SLC26A/SulP_dom"/>
</dbReference>
<comment type="caution">
    <text evidence="7">The sequence shown here is derived from an EMBL/GenBank/DDBJ whole genome shotgun (WGS) entry which is preliminary data.</text>
</comment>
<feature type="domain" description="SLC26A/SulP transporter" evidence="6">
    <location>
        <begin position="89"/>
        <end position="122"/>
    </location>
</feature>
<keyword evidence="3" id="KW-1133">Transmembrane helix</keyword>
<evidence type="ECO:0000256" key="5">
    <source>
        <dbReference type="SAM" id="MobiDB-lite"/>
    </source>
</evidence>
<feature type="region of interest" description="Disordered" evidence="5">
    <location>
        <begin position="1"/>
        <end position="26"/>
    </location>
</feature>
<proteinExistence type="predicted"/>
<keyword evidence="4" id="KW-0472">Membrane</keyword>
<comment type="subcellular location">
    <subcellularLocation>
        <location evidence="1">Membrane</location>
        <topology evidence="1">Multi-pass membrane protein</topology>
    </subcellularLocation>
</comment>
<dbReference type="Pfam" id="PF00916">
    <property type="entry name" value="Sulfate_transp"/>
    <property type="match status" value="1"/>
</dbReference>
<dbReference type="GO" id="GO:0055085">
    <property type="term" value="P:transmembrane transport"/>
    <property type="evidence" value="ECO:0007669"/>
    <property type="project" value="InterPro"/>
</dbReference>
<dbReference type="GO" id="GO:0016020">
    <property type="term" value="C:membrane"/>
    <property type="evidence" value="ECO:0007669"/>
    <property type="project" value="UniProtKB-SubCell"/>
</dbReference>
<gene>
    <name evidence="7" type="ORF">Bca52824_053249</name>
</gene>
<evidence type="ECO:0000256" key="3">
    <source>
        <dbReference type="ARBA" id="ARBA00022989"/>
    </source>
</evidence>
<evidence type="ECO:0000256" key="2">
    <source>
        <dbReference type="ARBA" id="ARBA00022692"/>
    </source>
</evidence>
<dbReference type="PANTHER" id="PTHR11814">
    <property type="entry name" value="SULFATE TRANSPORTER"/>
    <property type="match status" value="1"/>
</dbReference>
<evidence type="ECO:0000313" key="7">
    <source>
        <dbReference type="EMBL" id="KAG2282029.1"/>
    </source>
</evidence>
<dbReference type="EMBL" id="JAAMPC010000011">
    <property type="protein sequence ID" value="KAG2282029.1"/>
    <property type="molecule type" value="Genomic_DNA"/>
</dbReference>
<name>A0A8X7UKQ8_BRACI</name>
<sequence length="139" mass="15798">MSGRAHPDVNPVTDGGDLPIKSSPHRHKVGVPPKQNMFHDFMYTFKETFFHDDPLRHFKDQPKSKKFMLGLQSVFPVFDWGRNYNLKKFRGDLIAGLTIASLCIPQDIGYAKLANLDPKYGLSMGLSWVILDLNKLPQV</sequence>
<dbReference type="AlphaFoldDB" id="A0A8X7UKQ8"/>
<keyword evidence="2" id="KW-0812">Transmembrane</keyword>
<evidence type="ECO:0000313" key="8">
    <source>
        <dbReference type="Proteomes" id="UP000886595"/>
    </source>
</evidence>
<reference evidence="7 8" key="1">
    <citation type="submission" date="2020-02" db="EMBL/GenBank/DDBJ databases">
        <authorList>
            <person name="Ma Q."/>
            <person name="Huang Y."/>
            <person name="Song X."/>
            <person name="Pei D."/>
        </authorList>
    </citation>
    <scope>NUCLEOTIDE SEQUENCE [LARGE SCALE GENOMIC DNA]</scope>
    <source>
        <strain evidence="7">Sxm20200214</strain>
        <tissue evidence="7">Leaf</tissue>
    </source>
</reference>
<protein>
    <recommendedName>
        <fullName evidence="6">SLC26A/SulP transporter domain-containing protein</fullName>
    </recommendedName>
</protein>
<dbReference type="InterPro" id="IPR001902">
    <property type="entry name" value="SLC26A/SulP_fam"/>
</dbReference>